<comment type="caution">
    <text evidence="1">The sequence shown here is derived from an EMBL/GenBank/DDBJ whole genome shotgun (WGS) entry which is preliminary data.</text>
</comment>
<protein>
    <submittedName>
        <fullName evidence="1">Uncharacterized protein</fullName>
    </submittedName>
</protein>
<evidence type="ECO:0000313" key="2">
    <source>
        <dbReference type="Proteomes" id="UP000215433"/>
    </source>
</evidence>
<keyword evidence="2" id="KW-1185">Reference proteome</keyword>
<organism evidence="1 2">
    <name type="scientific">Bifidobacterium vansinderenii</name>
    <dbReference type="NCBI Taxonomy" id="1984871"/>
    <lineage>
        <taxon>Bacteria</taxon>
        <taxon>Bacillati</taxon>
        <taxon>Actinomycetota</taxon>
        <taxon>Actinomycetes</taxon>
        <taxon>Bifidobacteriales</taxon>
        <taxon>Bifidobacteriaceae</taxon>
        <taxon>Bifidobacterium</taxon>
    </lineage>
</organism>
<gene>
    <name evidence="1" type="ORF">Tam10B_0236</name>
</gene>
<dbReference type="EMBL" id="NEWD01000004">
    <property type="protein sequence ID" value="OXN01236.1"/>
    <property type="molecule type" value="Genomic_DNA"/>
</dbReference>
<reference evidence="1 2" key="1">
    <citation type="submission" date="2017-05" db="EMBL/GenBank/DDBJ databases">
        <title>Bifidobacterium vansinderenii sp. nov.</title>
        <authorList>
            <person name="Lugli G.A."/>
            <person name="Duranti S."/>
            <person name="Mangifesta M."/>
        </authorList>
    </citation>
    <scope>NUCLEOTIDE SEQUENCE [LARGE SCALE GENOMIC DNA]</scope>
    <source>
        <strain evidence="1 2">Tam10B</strain>
    </source>
</reference>
<evidence type="ECO:0000313" key="1">
    <source>
        <dbReference type="EMBL" id="OXN01236.1"/>
    </source>
</evidence>
<accession>A0A229W086</accession>
<sequence length="252" mass="28181">MIPRGASVLWHGVIRGGVVTREHKRDPGASVSNPGVSWLICFHIAFPSVIGRAVSSVGLSIFSYRRASLPGHPPRGLTYPFICFSFSSFAAPHAVRIIHSFSSRCVDGFPVLLSVPLSSFAASSRVPEDRKTNHPWTQIEHVIMFDFPWLIISNLRFQYSTSSQISNQKTQCFQRFIEHSPDIEKRSTPIANVRRFAHRSPYFSHFLSSISTPSQSGDGMLIREGTVMFESPETSIHLDLLECTSPIMYDPS</sequence>
<proteinExistence type="predicted"/>
<dbReference type="Proteomes" id="UP000215433">
    <property type="component" value="Unassembled WGS sequence"/>
</dbReference>
<dbReference type="AlphaFoldDB" id="A0A229W086"/>
<name>A0A229W086_9BIFI</name>